<feature type="signal peptide" evidence="2">
    <location>
        <begin position="1"/>
        <end position="20"/>
    </location>
</feature>
<comment type="caution">
    <text evidence="3">The sequence shown here is derived from an EMBL/GenBank/DDBJ whole genome shotgun (WGS) entry which is preliminary data.</text>
</comment>
<dbReference type="EMBL" id="CAKOGL010000022">
    <property type="protein sequence ID" value="CAH2099648.1"/>
    <property type="molecule type" value="Genomic_DNA"/>
</dbReference>
<keyword evidence="2" id="KW-0732">Signal</keyword>
<keyword evidence="4" id="KW-1185">Reference proteome</keyword>
<evidence type="ECO:0000256" key="2">
    <source>
        <dbReference type="SAM" id="SignalP"/>
    </source>
</evidence>
<feature type="compositionally biased region" description="Basic and acidic residues" evidence="1">
    <location>
        <begin position="183"/>
        <end position="194"/>
    </location>
</feature>
<feature type="compositionally biased region" description="Basic residues" evidence="1">
    <location>
        <begin position="173"/>
        <end position="182"/>
    </location>
</feature>
<proteinExistence type="predicted"/>
<name>A0AAU9UNR0_EUPED</name>
<dbReference type="Proteomes" id="UP001153954">
    <property type="component" value="Unassembled WGS sequence"/>
</dbReference>
<dbReference type="AlphaFoldDB" id="A0AAU9UNR0"/>
<evidence type="ECO:0000313" key="3">
    <source>
        <dbReference type="EMBL" id="CAH2099648.1"/>
    </source>
</evidence>
<protein>
    <submittedName>
        <fullName evidence="3">Uncharacterized protein</fullName>
    </submittedName>
</protein>
<evidence type="ECO:0000313" key="4">
    <source>
        <dbReference type="Proteomes" id="UP001153954"/>
    </source>
</evidence>
<feature type="region of interest" description="Disordered" evidence="1">
    <location>
        <begin position="171"/>
        <end position="194"/>
    </location>
</feature>
<evidence type="ECO:0000256" key="1">
    <source>
        <dbReference type="SAM" id="MobiDB-lite"/>
    </source>
</evidence>
<gene>
    <name evidence="3" type="ORF">EEDITHA_LOCUS14598</name>
</gene>
<accession>A0AAU9UNR0</accession>
<organism evidence="3 4">
    <name type="scientific">Euphydryas editha</name>
    <name type="common">Edith's checkerspot</name>
    <dbReference type="NCBI Taxonomy" id="104508"/>
    <lineage>
        <taxon>Eukaryota</taxon>
        <taxon>Metazoa</taxon>
        <taxon>Ecdysozoa</taxon>
        <taxon>Arthropoda</taxon>
        <taxon>Hexapoda</taxon>
        <taxon>Insecta</taxon>
        <taxon>Pterygota</taxon>
        <taxon>Neoptera</taxon>
        <taxon>Endopterygota</taxon>
        <taxon>Lepidoptera</taxon>
        <taxon>Glossata</taxon>
        <taxon>Ditrysia</taxon>
        <taxon>Papilionoidea</taxon>
        <taxon>Nymphalidae</taxon>
        <taxon>Nymphalinae</taxon>
        <taxon>Euphydryas</taxon>
    </lineage>
</organism>
<reference evidence="3" key="1">
    <citation type="submission" date="2022-03" db="EMBL/GenBank/DDBJ databases">
        <authorList>
            <person name="Tunstrom K."/>
        </authorList>
    </citation>
    <scope>NUCLEOTIDE SEQUENCE</scope>
</reference>
<sequence length="211" mass="24956">MYPNRTLFLIFLLWFQVIHIQWWDESGVEACLDIFFQNYECSCEQPGYDYSQYMQIGYPTTYYQPITYDYQYYYRPNQEDQQQPLIIIVNNEDHKDDWELFDIISLITSLNDKSNNEPVYIPYPVLTSCGSDCDVEWDSGCHSDCGCRNKGKCNTCKNERQICDCGCDDCERRKKGRSKSKSRSSDNCRCKSERGRSNKYDTIKHRCDCGF</sequence>
<feature type="chain" id="PRO_5043370172" evidence="2">
    <location>
        <begin position="21"/>
        <end position="211"/>
    </location>
</feature>